<keyword evidence="6 13" id="KW-0418">Kinase</keyword>
<evidence type="ECO:0000256" key="9">
    <source>
        <dbReference type="ARBA" id="ARBA00023098"/>
    </source>
</evidence>
<dbReference type="PANTHER" id="PTHR12358:SF106">
    <property type="entry name" value="LIPID KINASE YEGS"/>
    <property type="match status" value="1"/>
</dbReference>
<evidence type="ECO:0000256" key="4">
    <source>
        <dbReference type="ARBA" id="ARBA00022723"/>
    </source>
</evidence>
<reference evidence="13" key="1">
    <citation type="submission" date="2016-10" db="EMBL/GenBank/DDBJ databases">
        <title>Sequence of Gallionella enrichment culture.</title>
        <authorList>
            <person name="Poehlein A."/>
            <person name="Muehling M."/>
            <person name="Daniel R."/>
        </authorList>
    </citation>
    <scope>NUCLEOTIDE SEQUENCE</scope>
</reference>
<dbReference type="GO" id="GO:0046872">
    <property type="term" value="F:metal ion binding"/>
    <property type="evidence" value="ECO:0007669"/>
    <property type="project" value="UniProtKB-KW"/>
</dbReference>
<name>A0A1J5SIK1_9ZZZZ</name>
<keyword evidence="10" id="KW-0594">Phospholipid biosynthesis</keyword>
<keyword evidence="7" id="KW-0067">ATP-binding</keyword>
<dbReference type="Gene3D" id="2.60.200.40">
    <property type="match status" value="1"/>
</dbReference>
<feature type="domain" description="DAGKc" evidence="12">
    <location>
        <begin position="1"/>
        <end position="129"/>
    </location>
</feature>
<evidence type="ECO:0000259" key="12">
    <source>
        <dbReference type="PROSITE" id="PS50146"/>
    </source>
</evidence>
<dbReference type="NCBIfam" id="TIGR00147">
    <property type="entry name" value="YegS/Rv2252/BmrU family lipid kinase"/>
    <property type="match status" value="1"/>
</dbReference>
<comment type="caution">
    <text evidence="13">The sequence shown here is derived from an EMBL/GenBank/DDBJ whole genome shotgun (WGS) entry which is preliminary data.</text>
</comment>
<dbReference type="SMART" id="SM00046">
    <property type="entry name" value="DAGKc"/>
    <property type="match status" value="1"/>
</dbReference>
<dbReference type="GO" id="GO:0005886">
    <property type="term" value="C:plasma membrane"/>
    <property type="evidence" value="ECO:0007669"/>
    <property type="project" value="TreeGrafter"/>
</dbReference>
<accession>A0A1J5SIK1</accession>
<evidence type="ECO:0000256" key="10">
    <source>
        <dbReference type="ARBA" id="ARBA00023209"/>
    </source>
</evidence>
<protein>
    <submittedName>
        <fullName evidence="13">Diacylglycerol kinase</fullName>
        <ecNumber evidence="13">2.7.1.107</ecNumber>
    </submittedName>
</protein>
<dbReference type="PROSITE" id="PS50146">
    <property type="entry name" value="DAGK"/>
    <property type="match status" value="1"/>
</dbReference>
<dbReference type="Pfam" id="PF00781">
    <property type="entry name" value="DAGK_cat"/>
    <property type="match status" value="1"/>
</dbReference>
<keyword evidence="8" id="KW-0460">Magnesium</keyword>
<evidence type="ECO:0000313" key="13">
    <source>
        <dbReference type="EMBL" id="OIR01548.1"/>
    </source>
</evidence>
<proteinExistence type="predicted"/>
<sequence>MVRFIFNPHSGNNRRQPGLLDALRSVAARRGPQTEVAVTQGPGHATELAREAVAAGCRRIVAVGGDGTMNETAQALTGTSADLGLVPCGSGNGLALHLGIPTRPAEALEFVVSDHARTASIDTGTVNGHVFCNAMGAGLDAEISRRFNRLTRRGLPAYARTTAGALLRFRPLPISVTDDEGRNFQMKVLLVAVANSDQYGNRARIAPRARTDDGLLDLVALRPVGPIGAATSLVRLFSGTLDRSPHVRCLTSSGFVIDRPAPGPVHTDGETHDADARLVVRALPRSLRILVPSTAPVSSFCHG</sequence>
<comment type="cofactor">
    <cofactor evidence="1">
        <name>Mg(2+)</name>
        <dbReference type="ChEBI" id="CHEBI:18420"/>
    </cofactor>
</comment>
<dbReference type="PANTHER" id="PTHR12358">
    <property type="entry name" value="SPHINGOSINE KINASE"/>
    <property type="match status" value="1"/>
</dbReference>
<evidence type="ECO:0000256" key="3">
    <source>
        <dbReference type="ARBA" id="ARBA00022679"/>
    </source>
</evidence>
<keyword evidence="3 13" id="KW-0808">Transferase</keyword>
<dbReference type="InterPro" id="IPR016064">
    <property type="entry name" value="NAD/diacylglycerol_kinase_sf"/>
</dbReference>
<evidence type="ECO:0000256" key="8">
    <source>
        <dbReference type="ARBA" id="ARBA00022842"/>
    </source>
</evidence>
<dbReference type="GO" id="GO:0008654">
    <property type="term" value="P:phospholipid biosynthetic process"/>
    <property type="evidence" value="ECO:0007669"/>
    <property type="project" value="UniProtKB-KW"/>
</dbReference>
<dbReference type="InterPro" id="IPR005218">
    <property type="entry name" value="Diacylglycerol/lipid_kinase"/>
</dbReference>
<evidence type="ECO:0000256" key="11">
    <source>
        <dbReference type="ARBA" id="ARBA00023264"/>
    </source>
</evidence>
<dbReference type="GO" id="GO:0004143">
    <property type="term" value="F:ATP-dependent diacylglycerol kinase activity"/>
    <property type="evidence" value="ECO:0007669"/>
    <property type="project" value="UniProtKB-EC"/>
</dbReference>
<evidence type="ECO:0000256" key="6">
    <source>
        <dbReference type="ARBA" id="ARBA00022777"/>
    </source>
</evidence>
<dbReference type="SUPFAM" id="SSF111331">
    <property type="entry name" value="NAD kinase/diacylglycerol kinase-like"/>
    <property type="match status" value="1"/>
</dbReference>
<dbReference type="InterPro" id="IPR001206">
    <property type="entry name" value="Diacylglycerol_kinase_cat_dom"/>
</dbReference>
<keyword evidence="2" id="KW-0444">Lipid biosynthesis</keyword>
<dbReference type="Gene3D" id="3.40.50.10330">
    <property type="entry name" value="Probable inorganic polyphosphate/atp-NAD kinase, domain 1"/>
    <property type="match status" value="1"/>
</dbReference>
<evidence type="ECO:0000256" key="1">
    <source>
        <dbReference type="ARBA" id="ARBA00001946"/>
    </source>
</evidence>
<keyword evidence="9" id="KW-0443">Lipid metabolism</keyword>
<keyword evidence="5" id="KW-0547">Nucleotide-binding</keyword>
<dbReference type="EMBL" id="MLJW01000083">
    <property type="protein sequence ID" value="OIR01548.1"/>
    <property type="molecule type" value="Genomic_DNA"/>
</dbReference>
<dbReference type="InterPro" id="IPR050187">
    <property type="entry name" value="Lipid_Phosphate_FormReg"/>
</dbReference>
<dbReference type="InterPro" id="IPR045540">
    <property type="entry name" value="YegS/DAGK_C"/>
</dbReference>
<keyword evidence="4" id="KW-0479">Metal-binding</keyword>
<evidence type="ECO:0000256" key="5">
    <source>
        <dbReference type="ARBA" id="ARBA00022741"/>
    </source>
</evidence>
<evidence type="ECO:0000256" key="2">
    <source>
        <dbReference type="ARBA" id="ARBA00022516"/>
    </source>
</evidence>
<dbReference type="InterPro" id="IPR017438">
    <property type="entry name" value="ATP-NAD_kinase_N"/>
</dbReference>
<dbReference type="GO" id="GO:0005524">
    <property type="term" value="F:ATP binding"/>
    <property type="evidence" value="ECO:0007669"/>
    <property type="project" value="UniProtKB-KW"/>
</dbReference>
<keyword evidence="11" id="KW-1208">Phospholipid metabolism</keyword>
<evidence type="ECO:0000256" key="7">
    <source>
        <dbReference type="ARBA" id="ARBA00022840"/>
    </source>
</evidence>
<dbReference type="EC" id="2.7.1.107" evidence="13"/>
<dbReference type="Pfam" id="PF19279">
    <property type="entry name" value="YegS_C"/>
    <property type="match status" value="1"/>
</dbReference>
<organism evidence="13">
    <name type="scientific">mine drainage metagenome</name>
    <dbReference type="NCBI Taxonomy" id="410659"/>
    <lineage>
        <taxon>unclassified sequences</taxon>
        <taxon>metagenomes</taxon>
        <taxon>ecological metagenomes</taxon>
    </lineage>
</organism>
<gene>
    <name evidence="13" type="primary">dagK_2</name>
    <name evidence="13" type="ORF">GALL_164500</name>
</gene>
<dbReference type="AlphaFoldDB" id="A0A1J5SIK1"/>